<dbReference type="EnsemblPlants" id="PGSC0003DMT400096412">
    <property type="protein sequence ID" value="PGSC0003DMT400096412"/>
    <property type="gene ID" value="PGSC0003DMG400045983"/>
</dbReference>
<evidence type="ECO:0000313" key="2">
    <source>
        <dbReference type="EnsemblPlants" id="PGSC0003DMT400096412"/>
    </source>
</evidence>
<evidence type="ECO:0000256" key="1">
    <source>
        <dbReference type="SAM" id="MobiDB-lite"/>
    </source>
</evidence>
<dbReference type="InParanoid" id="M1DYD3"/>
<reference evidence="3" key="1">
    <citation type="journal article" date="2011" name="Nature">
        <title>Genome sequence and analysis of the tuber crop potato.</title>
        <authorList>
            <consortium name="The Potato Genome Sequencing Consortium"/>
        </authorList>
    </citation>
    <scope>NUCLEOTIDE SEQUENCE [LARGE SCALE GENOMIC DNA]</scope>
    <source>
        <strain evidence="3">cv. DM1-3 516 R44</strain>
    </source>
</reference>
<feature type="region of interest" description="Disordered" evidence="1">
    <location>
        <begin position="1"/>
        <end position="20"/>
    </location>
</feature>
<dbReference type="HOGENOM" id="CLU_2089112_0_0_1"/>
<proteinExistence type="predicted"/>
<dbReference type="AlphaFoldDB" id="M1DYD3"/>
<keyword evidence="3" id="KW-1185">Reference proteome</keyword>
<feature type="region of interest" description="Disordered" evidence="1">
    <location>
        <begin position="97"/>
        <end position="117"/>
    </location>
</feature>
<dbReference type="Gramene" id="PGSC0003DMT400096412">
    <property type="protein sequence ID" value="PGSC0003DMT400096412"/>
    <property type="gene ID" value="PGSC0003DMG400045983"/>
</dbReference>
<sequence>MHRSVSNRRQLTEEQRTRQRTLRTFASTIPVAEGPVVFRGTQVEIRRSTESSSGYCSGTTDRVLHCAPLKSSLPTNIDLDYKPNGLRWKSGAAVTQRQLQEQSYKRATQSTPSTQDI</sequence>
<organism evidence="2 3">
    <name type="scientific">Solanum tuberosum</name>
    <name type="common">Potato</name>
    <dbReference type="NCBI Taxonomy" id="4113"/>
    <lineage>
        <taxon>Eukaryota</taxon>
        <taxon>Viridiplantae</taxon>
        <taxon>Streptophyta</taxon>
        <taxon>Embryophyta</taxon>
        <taxon>Tracheophyta</taxon>
        <taxon>Spermatophyta</taxon>
        <taxon>Magnoliopsida</taxon>
        <taxon>eudicotyledons</taxon>
        <taxon>Gunneridae</taxon>
        <taxon>Pentapetalae</taxon>
        <taxon>asterids</taxon>
        <taxon>lamiids</taxon>
        <taxon>Solanales</taxon>
        <taxon>Solanaceae</taxon>
        <taxon>Solanoideae</taxon>
        <taxon>Solaneae</taxon>
        <taxon>Solanum</taxon>
    </lineage>
</organism>
<protein>
    <submittedName>
        <fullName evidence="2">Transposon MuDR mudrA</fullName>
    </submittedName>
</protein>
<name>M1DYD3_SOLTU</name>
<evidence type="ECO:0000313" key="3">
    <source>
        <dbReference type="Proteomes" id="UP000011115"/>
    </source>
</evidence>
<dbReference type="PaxDb" id="4113-PGSC0003DMT400096412"/>
<dbReference type="Proteomes" id="UP000011115">
    <property type="component" value="Unassembled WGS sequence"/>
</dbReference>
<accession>M1DYD3</accession>
<reference evidence="2" key="2">
    <citation type="submission" date="2015-06" db="UniProtKB">
        <authorList>
            <consortium name="EnsemblPlants"/>
        </authorList>
    </citation>
    <scope>IDENTIFICATION</scope>
    <source>
        <strain evidence="2">DM1-3 516 R44</strain>
    </source>
</reference>